<dbReference type="SMART" id="SM00823">
    <property type="entry name" value="PKS_PP"/>
    <property type="match status" value="1"/>
</dbReference>
<dbReference type="AlphaFoldDB" id="A0A561TW14"/>
<dbReference type="GO" id="GO:0031177">
    <property type="term" value="F:phosphopantetheine binding"/>
    <property type="evidence" value="ECO:0007669"/>
    <property type="project" value="InterPro"/>
</dbReference>
<keyword evidence="5" id="KW-1185">Reference proteome</keyword>
<accession>A0A561TW14</accession>
<dbReference type="Proteomes" id="UP000317940">
    <property type="component" value="Unassembled WGS sequence"/>
</dbReference>
<dbReference type="PROSITE" id="PS50075">
    <property type="entry name" value="CARRIER"/>
    <property type="match status" value="1"/>
</dbReference>
<dbReference type="SUPFAM" id="SSF47336">
    <property type="entry name" value="ACP-like"/>
    <property type="match status" value="1"/>
</dbReference>
<evidence type="ECO:0000259" key="3">
    <source>
        <dbReference type="PROSITE" id="PS50075"/>
    </source>
</evidence>
<proteinExistence type="predicted"/>
<dbReference type="EMBL" id="VIWT01000002">
    <property type="protein sequence ID" value="TWF91306.1"/>
    <property type="molecule type" value="Genomic_DNA"/>
</dbReference>
<dbReference type="PROSITE" id="PS00012">
    <property type="entry name" value="PHOSPHOPANTETHEINE"/>
    <property type="match status" value="1"/>
</dbReference>
<keyword evidence="2" id="KW-0597">Phosphoprotein</keyword>
<dbReference type="InterPro" id="IPR009081">
    <property type="entry name" value="PP-bd_ACP"/>
</dbReference>
<evidence type="ECO:0000256" key="2">
    <source>
        <dbReference type="ARBA" id="ARBA00022553"/>
    </source>
</evidence>
<reference evidence="4 5" key="1">
    <citation type="submission" date="2019-06" db="EMBL/GenBank/DDBJ databases">
        <title>Sequencing the genomes of 1000 actinobacteria strains.</title>
        <authorList>
            <person name="Klenk H.-P."/>
        </authorList>
    </citation>
    <scope>NUCLEOTIDE SEQUENCE [LARGE SCALE GENOMIC DNA]</scope>
    <source>
        <strain evidence="4 5">DSM 44826</strain>
    </source>
</reference>
<sequence>MHDETTPELNETLLVDVLCSHFRVPREEVRPTSTFAELGLDSLAVMEWVVMIQERTGQQLLDRLGSLSVNDTLDDAVRLLRTAPVASASAG</sequence>
<keyword evidence="1" id="KW-0596">Phosphopantetheine</keyword>
<feature type="domain" description="Carrier" evidence="3">
    <location>
        <begin position="8"/>
        <end position="84"/>
    </location>
</feature>
<dbReference type="Gene3D" id="1.10.1200.10">
    <property type="entry name" value="ACP-like"/>
    <property type="match status" value="1"/>
</dbReference>
<dbReference type="RefSeq" id="WP_145908913.1">
    <property type="nucleotide sequence ID" value="NZ_BAAAMZ010000010.1"/>
</dbReference>
<evidence type="ECO:0000256" key="1">
    <source>
        <dbReference type="ARBA" id="ARBA00022450"/>
    </source>
</evidence>
<dbReference type="Pfam" id="PF00550">
    <property type="entry name" value="PP-binding"/>
    <property type="match status" value="1"/>
</dbReference>
<gene>
    <name evidence="4" type="ORF">FHX73_12418</name>
</gene>
<comment type="caution">
    <text evidence="4">The sequence shown here is derived from an EMBL/GenBank/DDBJ whole genome shotgun (WGS) entry which is preliminary data.</text>
</comment>
<protein>
    <submittedName>
        <fullName evidence="4">Phosphopantetheine binding protein</fullName>
    </submittedName>
</protein>
<dbReference type="InterPro" id="IPR036736">
    <property type="entry name" value="ACP-like_sf"/>
</dbReference>
<organism evidence="4 5">
    <name type="scientific">Kitasatospora viridis</name>
    <dbReference type="NCBI Taxonomy" id="281105"/>
    <lineage>
        <taxon>Bacteria</taxon>
        <taxon>Bacillati</taxon>
        <taxon>Actinomycetota</taxon>
        <taxon>Actinomycetes</taxon>
        <taxon>Kitasatosporales</taxon>
        <taxon>Streptomycetaceae</taxon>
        <taxon>Kitasatospora</taxon>
    </lineage>
</organism>
<evidence type="ECO:0000313" key="4">
    <source>
        <dbReference type="EMBL" id="TWF91306.1"/>
    </source>
</evidence>
<dbReference type="InterPro" id="IPR020806">
    <property type="entry name" value="PKS_PP-bd"/>
</dbReference>
<evidence type="ECO:0000313" key="5">
    <source>
        <dbReference type="Proteomes" id="UP000317940"/>
    </source>
</evidence>
<dbReference type="InterPro" id="IPR006162">
    <property type="entry name" value="Ppantetheine_attach_site"/>
</dbReference>
<dbReference type="OrthoDB" id="3192863at2"/>
<name>A0A561TW14_9ACTN</name>
<dbReference type="GO" id="GO:0017000">
    <property type="term" value="P:antibiotic biosynthetic process"/>
    <property type="evidence" value="ECO:0007669"/>
    <property type="project" value="UniProtKB-ARBA"/>
</dbReference>